<name>A0ABW9QTW5_9ACTN</name>
<evidence type="ECO:0000256" key="5">
    <source>
        <dbReference type="ARBA" id="ARBA00023004"/>
    </source>
</evidence>
<evidence type="ECO:0000256" key="1">
    <source>
        <dbReference type="ARBA" id="ARBA00001962"/>
    </source>
</evidence>
<comment type="caution">
    <text evidence="9">The sequence shown here is derived from an EMBL/GenBank/DDBJ whole genome shotgun (WGS) entry which is preliminary data.</text>
</comment>
<dbReference type="CDD" id="cd00680">
    <property type="entry name" value="RHO_alpha_C"/>
    <property type="match status" value="1"/>
</dbReference>
<evidence type="ECO:0000256" key="7">
    <source>
        <dbReference type="SAM" id="MobiDB-lite"/>
    </source>
</evidence>
<feature type="compositionally biased region" description="Low complexity" evidence="7">
    <location>
        <begin position="56"/>
        <end position="71"/>
    </location>
</feature>
<dbReference type="Proteomes" id="UP000437736">
    <property type="component" value="Unassembled WGS sequence"/>
</dbReference>
<feature type="domain" description="Rieske" evidence="8">
    <location>
        <begin position="157"/>
        <end position="268"/>
    </location>
</feature>
<gene>
    <name evidence="9" type="ORF">GHK86_10455</name>
</gene>
<feature type="region of interest" description="Disordered" evidence="7">
    <location>
        <begin position="53"/>
        <end position="79"/>
    </location>
</feature>
<proteinExistence type="predicted"/>
<dbReference type="SUPFAM" id="SSF50022">
    <property type="entry name" value="ISP domain"/>
    <property type="match status" value="1"/>
</dbReference>
<dbReference type="InterPro" id="IPR017941">
    <property type="entry name" value="Rieske_2Fe-2S"/>
</dbReference>
<dbReference type="SUPFAM" id="SSF55961">
    <property type="entry name" value="Bet v1-like"/>
    <property type="match status" value="1"/>
</dbReference>
<dbReference type="Pfam" id="PF00848">
    <property type="entry name" value="Ring_hydroxyl_A"/>
    <property type="match status" value="1"/>
</dbReference>
<dbReference type="PANTHER" id="PTHR43756">
    <property type="entry name" value="CHOLINE MONOOXYGENASE, CHLOROPLASTIC"/>
    <property type="match status" value="1"/>
</dbReference>
<keyword evidence="3" id="KW-0479">Metal-binding</keyword>
<evidence type="ECO:0000256" key="6">
    <source>
        <dbReference type="ARBA" id="ARBA00023014"/>
    </source>
</evidence>
<evidence type="ECO:0000313" key="9">
    <source>
        <dbReference type="EMBL" id="MST33138.1"/>
    </source>
</evidence>
<sequence length="500" mass="54945">MLTTVASSTTISCATVSAARIHQRRLVGAPAPTGAPVGGWSASSSVMGTPVTAACGGRSSTSLRSQRTSGGPSSGCAGDVGHRSGGCRAGSAAAARHLIEGSVRDGYADGVASTELPAVDPDEIDRILAEGATLPGSFYTDPRIATLEDEAVFRRTWQIVGVEPEVRRPGDFFTSHISGTNFSVPIVVTRADDGRLRAFVNVCRHRAHFVAVGCGHKKFLQCSYHGWTYKLDGSLNSVPRSDEGGLPPFDRLGLYDLPVDTWRGYVFVALQPAEPLSAAVTGLGTVLDDVGFDFPFAAENADPDFEYVRQVQPMSGPSNWKAMNENNIECYHCPTTHRHSFSDMYKVDPAHYLHREFDRGVYHTSDFQDRVAATLGLTERGGAPEYQFYYLWPNMYLQGGIELGFGGTVERLWPDGVDRWKGEIVSYALPSSREYDPDVIKQVEEWWRLTVEEDRDAAGRVQTGLKSGLYSWGYTLPESERNMRHFYRLVWEALAPSFRH</sequence>
<dbReference type="PANTHER" id="PTHR43756:SF5">
    <property type="entry name" value="CHOLINE MONOOXYGENASE, CHLOROPLASTIC"/>
    <property type="match status" value="1"/>
</dbReference>
<dbReference type="Pfam" id="PF00355">
    <property type="entry name" value="Rieske"/>
    <property type="match status" value="1"/>
</dbReference>
<dbReference type="Gene3D" id="3.90.380.10">
    <property type="entry name" value="Naphthalene 1,2-dioxygenase Alpha Subunit, Chain A, domain 1"/>
    <property type="match status" value="2"/>
</dbReference>
<evidence type="ECO:0000256" key="2">
    <source>
        <dbReference type="ARBA" id="ARBA00022714"/>
    </source>
</evidence>
<comment type="cofactor">
    <cofactor evidence="1">
        <name>Fe cation</name>
        <dbReference type="ChEBI" id="CHEBI:24875"/>
    </cofactor>
</comment>
<dbReference type="PROSITE" id="PS51296">
    <property type="entry name" value="RIESKE"/>
    <property type="match status" value="1"/>
</dbReference>
<keyword evidence="4" id="KW-0560">Oxidoreductase</keyword>
<keyword evidence="6" id="KW-0411">Iron-sulfur</keyword>
<keyword evidence="5" id="KW-0408">Iron</keyword>
<protein>
    <submittedName>
        <fullName evidence="9">Rieske 2Fe-2S domain-containing protein</fullName>
    </submittedName>
</protein>
<organism evidence="9 10">
    <name type="scientific">Acidiferrimicrobium australe</name>
    <dbReference type="NCBI Taxonomy" id="2664430"/>
    <lineage>
        <taxon>Bacteria</taxon>
        <taxon>Bacillati</taxon>
        <taxon>Actinomycetota</taxon>
        <taxon>Acidimicrobiia</taxon>
        <taxon>Acidimicrobiales</taxon>
        <taxon>Acidimicrobiaceae</taxon>
        <taxon>Acidiferrimicrobium</taxon>
    </lineage>
</organism>
<dbReference type="Gene3D" id="2.102.10.10">
    <property type="entry name" value="Rieske [2Fe-2S] iron-sulphur domain"/>
    <property type="match status" value="1"/>
</dbReference>
<dbReference type="EMBL" id="WJHE01000498">
    <property type="protein sequence ID" value="MST33138.1"/>
    <property type="molecule type" value="Genomic_DNA"/>
</dbReference>
<evidence type="ECO:0000256" key="4">
    <source>
        <dbReference type="ARBA" id="ARBA00023002"/>
    </source>
</evidence>
<dbReference type="PRINTS" id="PR00090">
    <property type="entry name" value="RNGDIOXGNASE"/>
</dbReference>
<evidence type="ECO:0000313" key="10">
    <source>
        <dbReference type="Proteomes" id="UP000437736"/>
    </source>
</evidence>
<reference evidence="9 10" key="1">
    <citation type="submission" date="2019-11" db="EMBL/GenBank/DDBJ databases">
        <title>Acidiferrimicrobium australis gen. nov., sp. nov., an acidophilic and obligately heterotrophic, member of the Actinobacteria that catalyses dissimilatory oxido- reduction of iron isolated from metal-rich acidic water in Chile.</title>
        <authorList>
            <person name="Gonzalez D."/>
            <person name="Huber K."/>
            <person name="Hedrich S."/>
            <person name="Rojas-Villalobos C."/>
            <person name="Quatrini R."/>
            <person name="Dinamarca M.A."/>
            <person name="Schwarz A."/>
            <person name="Canales C."/>
            <person name="Nancucheo I."/>
        </authorList>
    </citation>
    <scope>NUCLEOTIDE SEQUENCE [LARGE SCALE GENOMIC DNA]</scope>
    <source>
        <strain evidence="9 10">USS-CCA1</strain>
    </source>
</reference>
<keyword evidence="2" id="KW-0001">2Fe-2S</keyword>
<evidence type="ECO:0000259" key="8">
    <source>
        <dbReference type="PROSITE" id="PS51296"/>
    </source>
</evidence>
<keyword evidence="10" id="KW-1185">Reference proteome</keyword>
<accession>A0ABW9QTW5</accession>
<dbReference type="InterPro" id="IPR036922">
    <property type="entry name" value="Rieske_2Fe-2S_sf"/>
</dbReference>
<dbReference type="InterPro" id="IPR015879">
    <property type="entry name" value="Ring_hydroxy_dOase_asu_C_dom"/>
</dbReference>
<dbReference type="CDD" id="cd03469">
    <property type="entry name" value="Rieske_RO_Alpha_N"/>
    <property type="match status" value="1"/>
</dbReference>
<evidence type="ECO:0000256" key="3">
    <source>
        <dbReference type="ARBA" id="ARBA00022723"/>
    </source>
</evidence>
<dbReference type="InterPro" id="IPR001663">
    <property type="entry name" value="Rng_hydr_dOase-A"/>
</dbReference>